<feature type="signal peptide" evidence="1">
    <location>
        <begin position="1"/>
        <end position="21"/>
    </location>
</feature>
<sequence length="287" mass="30333">MMRTTLTTLLLLTFFASPALAGAWLQPEGKAYLRLSSGILNTETRFDSEGEEVPFDASGGGFRNVSYEDLAVNFYAEVGIHPDWTVIGVGSWKNLQAEQPSAIFTTYGFGDLGLGVKRSLYRSTWTVASASGMISVPTGYDPAEYPAIGSDVSEGSVSLELGRAGHAWWSNVESFLKIRGGDFRSQVGGSLGGGFSVSSSWAFRGEFRGAVPVGSTDNTGSGALFDPTAVDPSNLDVAGTVSFNLPQGVAIEAGLRSTVWGENTLKGTRFSVALATSPSLRLWGGEE</sequence>
<feature type="chain" id="PRO_5031384313" description="Transporter" evidence="1">
    <location>
        <begin position="22"/>
        <end position="287"/>
    </location>
</feature>
<accession>A0A7Y2H321</accession>
<reference evidence="2 3" key="1">
    <citation type="submission" date="2020-03" db="EMBL/GenBank/DDBJ databases">
        <title>Metabolic flexibility allows generalist bacteria to become dominant in a frequently disturbed ecosystem.</title>
        <authorList>
            <person name="Chen Y.-J."/>
            <person name="Leung P.M."/>
            <person name="Bay S.K."/>
            <person name="Hugenholtz P."/>
            <person name="Kessler A.J."/>
            <person name="Shelley G."/>
            <person name="Waite D.W."/>
            <person name="Cook P.L."/>
            <person name="Greening C."/>
        </authorList>
    </citation>
    <scope>NUCLEOTIDE SEQUENCE [LARGE SCALE GENOMIC DNA]</scope>
    <source>
        <strain evidence="2">SS_bin_28</strain>
    </source>
</reference>
<dbReference type="EMBL" id="JABDJR010000459">
    <property type="protein sequence ID" value="NNF07357.1"/>
    <property type="molecule type" value="Genomic_DNA"/>
</dbReference>
<organism evidence="2 3">
    <name type="scientific">Eiseniibacteriota bacterium</name>
    <dbReference type="NCBI Taxonomy" id="2212470"/>
    <lineage>
        <taxon>Bacteria</taxon>
        <taxon>Candidatus Eiseniibacteriota</taxon>
    </lineage>
</organism>
<dbReference type="AlphaFoldDB" id="A0A7Y2H321"/>
<name>A0A7Y2H321_UNCEI</name>
<evidence type="ECO:0008006" key="4">
    <source>
        <dbReference type="Google" id="ProtNLM"/>
    </source>
</evidence>
<protein>
    <recommendedName>
        <fullName evidence="4">Transporter</fullName>
    </recommendedName>
</protein>
<evidence type="ECO:0000256" key="1">
    <source>
        <dbReference type="SAM" id="SignalP"/>
    </source>
</evidence>
<keyword evidence="1" id="KW-0732">Signal</keyword>
<gene>
    <name evidence="2" type="ORF">HKN21_11400</name>
</gene>
<evidence type="ECO:0000313" key="3">
    <source>
        <dbReference type="Proteomes" id="UP000547674"/>
    </source>
</evidence>
<comment type="caution">
    <text evidence="2">The sequence shown here is derived from an EMBL/GenBank/DDBJ whole genome shotgun (WGS) entry which is preliminary data.</text>
</comment>
<dbReference type="Proteomes" id="UP000547674">
    <property type="component" value="Unassembled WGS sequence"/>
</dbReference>
<proteinExistence type="predicted"/>
<evidence type="ECO:0000313" key="2">
    <source>
        <dbReference type="EMBL" id="NNF07357.1"/>
    </source>
</evidence>